<reference evidence="4" key="2">
    <citation type="submission" date="2020-01" db="EMBL/GenBank/DDBJ databases">
        <authorList>
            <person name="Hornung B."/>
        </authorList>
    </citation>
    <scope>NUCLEOTIDE SEQUENCE</scope>
    <source>
        <strain evidence="4">PacBioINE</strain>
    </source>
</reference>
<evidence type="ECO:0000256" key="2">
    <source>
        <dbReference type="ARBA" id="ARBA00022795"/>
    </source>
</evidence>
<accession>A0A8S0WQY4</accession>
<dbReference type="InterPro" id="IPR005648">
    <property type="entry name" value="FlgD"/>
</dbReference>
<evidence type="ECO:0000313" key="4">
    <source>
        <dbReference type="EMBL" id="CAA7602944.1"/>
    </source>
</evidence>
<dbReference type="Pfam" id="PF03963">
    <property type="entry name" value="FlgD"/>
    <property type="match status" value="1"/>
</dbReference>
<feature type="chain" id="PRO_5035770513" evidence="3">
    <location>
        <begin position="25"/>
        <end position="160"/>
    </location>
</feature>
<feature type="signal peptide" evidence="3">
    <location>
        <begin position="1"/>
        <end position="24"/>
    </location>
</feature>
<gene>
    <name evidence="5" type="ORF">DEACI_0246</name>
    <name evidence="4" type="ORF">DEACI_3767</name>
</gene>
<dbReference type="GO" id="GO:0044781">
    <property type="term" value="P:bacterial-type flagellum organization"/>
    <property type="evidence" value="ECO:0007669"/>
    <property type="project" value="UniProtKB-KW"/>
</dbReference>
<dbReference type="AlphaFoldDB" id="A0A8S0WQY4"/>
<sequence>MSLSPMYGPGAAPAAAASAGTAAAANAGASNPAQQVLGQDDFLKLMIAELQNQDPSQATNSTQFVAQLAQFSALEQMTNVAQAVTKLDSDLTALSQQTLLTQGAALIGKQVSGTDAGGQTVQGTVSQVTMQNGQVELQVGSQTLTLAQVDRIDNAAGTPA</sequence>
<evidence type="ECO:0000313" key="5">
    <source>
        <dbReference type="EMBL" id="CEJ05826.1"/>
    </source>
</evidence>
<keyword evidence="2" id="KW-1005">Bacterial flagellum biogenesis</keyword>
<keyword evidence="4" id="KW-0282">Flagellum</keyword>
<name>A0A8S0WQY4_9FIRM</name>
<evidence type="ECO:0000256" key="3">
    <source>
        <dbReference type="SAM" id="SignalP"/>
    </source>
</evidence>
<reference evidence="5" key="1">
    <citation type="submission" date="2014-11" db="EMBL/GenBank/DDBJ databases">
        <authorList>
            <person name="Hornung B.V."/>
        </authorList>
    </citation>
    <scope>NUCLEOTIDE SEQUENCE</scope>
    <source>
        <strain evidence="5">INE</strain>
    </source>
</reference>
<dbReference type="EMBL" id="LR746496">
    <property type="protein sequence ID" value="CAA7602944.1"/>
    <property type="molecule type" value="Genomic_DNA"/>
</dbReference>
<keyword evidence="4" id="KW-0966">Cell projection</keyword>
<dbReference type="Proteomes" id="UP001071230">
    <property type="component" value="Unassembled WGS sequence"/>
</dbReference>
<evidence type="ECO:0000256" key="1">
    <source>
        <dbReference type="ARBA" id="ARBA00010577"/>
    </source>
</evidence>
<dbReference type="RefSeq" id="WP_240986236.1">
    <property type="nucleotide sequence ID" value="NZ_CDGJ01000003.1"/>
</dbReference>
<dbReference type="KEGG" id="aacx:DEACI_3767"/>
<evidence type="ECO:0000313" key="6">
    <source>
        <dbReference type="Proteomes" id="UP001071230"/>
    </source>
</evidence>
<organism evidence="4">
    <name type="scientific">Acididesulfobacillus acetoxydans</name>
    <dbReference type="NCBI Taxonomy" id="1561005"/>
    <lineage>
        <taxon>Bacteria</taxon>
        <taxon>Bacillati</taxon>
        <taxon>Bacillota</taxon>
        <taxon>Clostridia</taxon>
        <taxon>Eubacteriales</taxon>
        <taxon>Peptococcaceae</taxon>
        <taxon>Acididesulfobacillus</taxon>
    </lineage>
</organism>
<proteinExistence type="inferred from homology"/>
<dbReference type="Proteomes" id="UP000836597">
    <property type="component" value="Chromosome"/>
</dbReference>
<protein>
    <submittedName>
        <fullName evidence="4">Flagellar hook capping protein - N-terminal region</fullName>
    </submittedName>
    <submittedName>
        <fullName evidence="5">Flagellar hook capping protein-N-terminal region</fullName>
    </submittedName>
</protein>
<dbReference type="EMBL" id="CDGJ01000003">
    <property type="protein sequence ID" value="CEJ05826.1"/>
    <property type="molecule type" value="Genomic_DNA"/>
</dbReference>
<keyword evidence="4" id="KW-0969">Cilium</keyword>
<comment type="similarity">
    <text evidence="1">Belongs to the FlgD family.</text>
</comment>
<keyword evidence="6" id="KW-1185">Reference proteome</keyword>
<keyword evidence="3" id="KW-0732">Signal</keyword>